<dbReference type="AlphaFoldDB" id="A0A918IF79"/>
<dbReference type="EMBL" id="BMTD01000012">
    <property type="protein sequence ID" value="GGV07756.1"/>
    <property type="molecule type" value="Genomic_DNA"/>
</dbReference>
<dbReference type="Proteomes" id="UP000618795">
    <property type="component" value="Unassembled WGS sequence"/>
</dbReference>
<evidence type="ECO:0000256" key="1">
    <source>
        <dbReference type="SAM" id="MobiDB-lite"/>
    </source>
</evidence>
<proteinExistence type="predicted"/>
<evidence type="ECO:0000313" key="2">
    <source>
        <dbReference type="EMBL" id="GGV07756.1"/>
    </source>
</evidence>
<accession>A0A918IF79</accession>
<sequence length="182" mass="18020">MTGIEVAVGYVCAYLVRKARRAAGPADAEVDRLVDAATERVHDLVSRALGDDSALRRARAEAAAETGEVSELTRRRVADALTAASQDDPELADALDAAVREAASAVESAGGAVASGASVAVAGNVSNRADRGSVAAQRVGDVTMGNVGLGSGNTGHGGNGAPGAKAGDTGRENPTLPGGQTS</sequence>
<feature type="region of interest" description="Disordered" evidence="1">
    <location>
        <begin position="146"/>
        <end position="182"/>
    </location>
</feature>
<gene>
    <name evidence="2" type="ORF">GCM10010260_51930</name>
</gene>
<organism evidence="2 3">
    <name type="scientific">Streptomyces filipinensis</name>
    <dbReference type="NCBI Taxonomy" id="66887"/>
    <lineage>
        <taxon>Bacteria</taxon>
        <taxon>Bacillati</taxon>
        <taxon>Actinomycetota</taxon>
        <taxon>Actinomycetes</taxon>
        <taxon>Kitasatosporales</taxon>
        <taxon>Streptomycetaceae</taxon>
        <taxon>Streptomyces</taxon>
    </lineage>
</organism>
<comment type="caution">
    <text evidence="2">The sequence shown here is derived from an EMBL/GenBank/DDBJ whole genome shotgun (WGS) entry which is preliminary data.</text>
</comment>
<evidence type="ECO:0000313" key="3">
    <source>
        <dbReference type="Proteomes" id="UP000618795"/>
    </source>
</evidence>
<name>A0A918IF79_9ACTN</name>
<protein>
    <recommendedName>
        <fullName evidence="4">Chromosome partitioning protein</fullName>
    </recommendedName>
</protein>
<reference evidence="2" key="2">
    <citation type="submission" date="2020-09" db="EMBL/GenBank/DDBJ databases">
        <authorList>
            <person name="Sun Q."/>
            <person name="Ohkuma M."/>
        </authorList>
    </citation>
    <scope>NUCLEOTIDE SEQUENCE</scope>
    <source>
        <strain evidence="2">JCM 4369</strain>
    </source>
</reference>
<dbReference type="RefSeq" id="WP_191875930.1">
    <property type="nucleotide sequence ID" value="NZ_BMTD01000012.1"/>
</dbReference>
<keyword evidence="3" id="KW-1185">Reference proteome</keyword>
<feature type="compositionally biased region" description="Gly residues" evidence="1">
    <location>
        <begin position="147"/>
        <end position="161"/>
    </location>
</feature>
<reference evidence="2" key="1">
    <citation type="journal article" date="2014" name="Int. J. Syst. Evol. Microbiol.">
        <title>Complete genome sequence of Corynebacterium casei LMG S-19264T (=DSM 44701T), isolated from a smear-ripened cheese.</title>
        <authorList>
            <consortium name="US DOE Joint Genome Institute (JGI-PGF)"/>
            <person name="Walter F."/>
            <person name="Albersmeier A."/>
            <person name="Kalinowski J."/>
            <person name="Ruckert C."/>
        </authorList>
    </citation>
    <scope>NUCLEOTIDE SEQUENCE</scope>
    <source>
        <strain evidence="2">JCM 4369</strain>
    </source>
</reference>
<evidence type="ECO:0008006" key="4">
    <source>
        <dbReference type="Google" id="ProtNLM"/>
    </source>
</evidence>